<dbReference type="Proteomes" id="UP000214720">
    <property type="component" value="Unassembled WGS sequence"/>
</dbReference>
<reference evidence="3" key="1">
    <citation type="submission" date="2017-01" db="EMBL/GenBank/DDBJ databases">
        <title>Genome Analysis of Deinococcus marmoris KOPRI26562.</title>
        <authorList>
            <person name="Kim J.H."/>
            <person name="Oh H.-M."/>
        </authorList>
    </citation>
    <scope>NUCLEOTIDE SEQUENCE [LARGE SCALE GENOMIC DNA]</scope>
    <source>
        <strain evidence="3">PAMC 26633</strain>
    </source>
</reference>
<evidence type="ECO:0000313" key="3">
    <source>
        <dbReference type="Proteomes" id="UP000214720"/>
    </source>
</evidence>
<accession>A0A226X936</accession>
<comment type="caution">
    <text evidence="2">The sequence shown here is derived from an EMBL/GenBank/DDBJ whole genome shotgun (WGS) entry which is preliminary data.</text>
</comment>
<name>A0A226X936_CABSO</name>
<dbReference type="EMBL" id="MTHB01000027">
    <property type="protein sequence ID" value="OXC79986.1"/>
    <property type="molecule type" value="Genomic_DNA"/>
</dbReference>
<organism evidence="2 3">
    <name type="scientific">Caballeronia sordidicola</name>
    <name type="common">Burkholderia sordidicola</name>
    <dbReference type="NCBI Taxonomy" id="196367"/>
    <lineage>
        <taxon>Bacteria</taxon>
        <taxon>Pseudomonadati</taxon>
        <taxon>Pseudomonadota</taxon>
        <taxon>Betaproteobacteria</taxon>
        <taxon>Burkholderiales</taxon>
        <taxon>Burkholderiaceae</taxon>
        <taxon>Caballeronia</taxon>
    </lineage>
</organism>
<gene>
    <name evidence="2" type="ORF">BSU04_04140</name>
</gene>
<protein>
    <submittedName>
        <fullName evidence="2">Uncharacterized protein</fullName>
    </submittedName>
</protein>
<sequence length="41" mass="4401">MRERGFMTKSLAGGRKVSGFDQRPRLPKACPHSGVISIASA</sequence>
<evidence type="ECO:0000256" key="1">
    <source>
        <dbReference type="SAM" id="MobiDB-lite"/>
    </source>
</evidence>
<dbReference type="AlphaFoldDB" id="A0A226X936"/>
<feature type="region of interest" description="Disordered" evidence="1">
    <location>
        <begin position="1"/>
        <end position="33"/>
    </location>
</feature>
<proteinExistence type="predicted"/>
<evidence type="ECO:0000313" key="2">
    <source>
        <dbReference type="EMBL" id="OXC79986.1"/>
    </source>
</evidence>